<protein>
    <submittedName>
        <fullName evidence="1">Uncharacterized protein</fullName>
    </submittedName>
</protein>
<proteinExistence type="predicted"/>
<keyword evidence="2" id="KW-1185">Reference proteome</keyword>
<accession>A0ABU8YU05</accession>
<gene>
    <name evidence="1" type="ORF">WMG39_22925</name>
</gene>
<evidence type="ECO:0000313" key="1">
    <source>
        <dbReference type="EMBL" id="MEK0187681.1"/>
    </source>
</evidence>
<dbReference type="Proteomes" id="UP001384579">
    <property type="component" value="Unassembled WGS sequence"/>
</dbReference>
<dbReference type="RefSeq" id="WP_340523204.1">
    <property type="nucleotide sequence ID" value="NZ_JBBLXS010000411.1"/>
</dbReference>
<name>A0ABU8YU05_9CYAN</name>
<sequence>MGDGFELSLFRNLVLFATFYTQHPREPGWDDRQMGKQSIQELRSP</sequence>
<organism evidence="1 2">
    <name type="scientific">Microcoleus anatoxicus PTRS2</name>
    <dbReference type="NCBI Taxonomy" id="2705321"/>
    <lineage>
        <taxon>Bacteria</taxon>
        <taxon>Bacillati</taxon>
        <taxon>Cyanobacteriota</taxon>
        <taxon>Cyanophyceae</taxon>
        <taxon>Oscillatoriophycideae</taxon>
        <taxon>Oscillatoriales</taxon>
        <taxon>Microcoleaceae</taxon>
        <taxon>Microcoleus</taxon>
        <taxon>Microcoleus anatoxicus</taxon>
    </lineage>
</organism>
<evidence type="ECO:0000313" key="2">
    <source>
        <dbReference type="Proteomes" id="UP001384579"/>
    </source>
</evidence>
<dbReference type="EMBL" id="JBBLXS010000411">
    <property type="protein sequence ID" value="MEK0187681.1"/>
    <property type="molecule type" value="Genomic_DNA"/>
</dbReference>
<comment type="caution">
    <text evidence="1">The sequence shown here is derived from an EMBL/GenBank/DDBJ whole genome shotgun (WGS) entry which is preliminary data.</text>
</comment>
<reference evidence="1 2" key="1">
    <citation type="journal article" date="2020" name="Harmful Algae">
        <title>Molecular and morphological characterization of a novel dihydroanatoxin-a producing Microcoleus species (cyanobacteria) from the Russian River, California, USA.</title>
        <authorList>
            <person name="Conklin K.Y."/>
            <person name="Stancheva R."/>
            <person name="Otten T.G."/>
            <person name="Fadness R."/>
            <person name="Boyer G.L."/>
            <person name="Read B."/>
            <person name="Zhang X."/>
            <person name="Sheath R.G."/>
        </authorList>
    </citation>
    <scope>NUCLEOTIDE SEQUENCE [LARGE SCALE GENOMIC DNA]</scope>
    <source>
        <strain evidence="1 2">PTRS2</strain>
    </source>
</reference>